<evidence type="ECO:0000313" key="2">
    <source>
        <dbReference type="Proteomes" id="UP001642405"/>
    </source>
</evidence>
<accession>A0ABP0BTD0</accession>
<sequence length="237" mass="26808">MPYLGDIYDPEYVEDAIPALFTFSVDALEVMADRCPHLEEMYVDVQRTRGDRREMAMYRALSKLPRLKRVVLRLSCSLGSDAALGGMTPKDIKKLFEQAFSNCALDETLARAIFDVVSRAGQGSVQYLRIESSFTCPRQNLHRSFDAAVRVLTRKWVCQRACASKLNGVVVREIDANGTQLAIKQCSEDDWVNPWYRRTQNYEAVFKSLWPGNDPPWTDWTSLALETGDGPESGIVD</sequence>
<evidence type="ECO:0000313" key="1">
    <source>
        <dbReference type="EMBL" id="CAK7222928.1"/>
    </source>
</evidence>
<keyword evidence="2" id="KW-1185">Reference proteome</keyword>
<name>A0ABP0BTD0_9PEZI</name>
<dbReference type="EMBL" id="CAWUHB010000026">
    <property type="protein sequence ID" value="CAK7222928.1"/>
    <property type="molecule type" value="Genomic_DNA"/>
</dbReference>
<reference evidence="1 2" key="1">
    <citation type="submission" date="2024-01" db="EMBL/GenBank/DDBJ databases">
        <authorList>
            <person name="Allen C."/>
            <person name="Tagirdzhanova G."/>
        </authorList>
    </citation>
    <scope>NUCLEOTIDE SEQUENCE [LARGE SCALE GENOMIC DNA]</scope>
</reference>
<protein>
    <submittedName>
        <fullName evidence="1">Uncharacterized protein</fullName>
    </submittedName>
</protein>
<dbReference type="Proteomes" id="UP001642405">
    <property type="component" value="Unassembled WGS sequence"/>
</dbReference>
<proteinExistence type="predicted"/>
<gene>
    <name evidence="1" type="ORF">SCUCBS95973_005002</name>
</gene>
<comment type="caution">
    <text evidence="1">The sequence shown here is derived from an EMBL/GenBank/DDBJ whole genome shotgun (WGS) entry which is preliminary data.</text>
</comment>
<organism evidence="1 2">
    <name type="scientific">Sporothrix curviconia</name>
    <dbReference type="NCBI Taxonomy" id="1260050"/>
    <lineage>
        <taxon>Eukaryota</taxon>
        <taxon>Fungi</taxon>
        <taxon>Dikarya</taxon>
        <taxon>Ascomycota</taxon>
        <taxon>Pezizomycotina</taxon>
        <taxon>Sordariomycetes</taxon>
        <taxon>Sordariomycetidae</taxon>
        <taxon>Ophiostomatales</taxon>
        <taxon>Ophiostomataceae</taxon>
        <taxon>Sporothrix</taxon>
    </lineage>
</organism>